<dbReference type="PROSITE" id="PS50011">
    <property type="entry name" value="PROTEIN_KINASE_DOM"/>
    <property type="match status" value="1"/>
</dbReference>
<protein>
    <submittedName>
        <fullName evidence="3">19349_t:CDS:1</fullName>
    </submittedName>
</protein>
<evidence type="ECO:0000313" key="3">
    <source>
        <dbReference type="EMBL" id="CAG8575290.1"/>
    </source>
</evidence>
<dbReference type="SUPFAM" id="SSF56112">
    <property type="entry name" value="Protein kinase-like (PK-like)"/>
    <property type="match status" value="1"/>
</dbReference>
<feature type="binding site" evidence="1">
    <location>
        <position position="124"/>
    </location>
    <ligand>
        <name>ATP</name>
        <dbReference type="ChEBI" id="CHEBI:30616"/>
    </ligand>
</feature>
<evidence type="ECO:0000256" key="1">
    <source>
        <dbReference type="PROSITE-ProRule" id="PRU10141"/>
    </source>
</evidence>
<proteinExistence type="predicted"/>
<dbReference type="OrthoDB" id="10261027at2759"/>
<dbReference type="GO" id="GO:0004672">
    <property type="term" value="F:protein kinase activity"/>
    <property type="evidence" value="ECO:0007669"/>
    <property type="project" value="InterPro"/>
</dbReference>
<keyword evidence="4" id="KW-1185">Reference proteome</keyword>
<dbReference type="Proteomes" id="UP000789405">
    <property type="component" value="Unassembled WGS sequence"/>
</dbReference>
<dbReference type="EMBL" id="CAJVPY010002901">
    <property type="protein sequence ID" value="CAG8575290.1"/>
    <property type="molecule type" value="Genomic_DNA"/>
</dbReference>
<evidence type="ECO:0000259" key="2">
    <source>
        <dbReference type="PROSITE" id="PS50011"/>
    </source>
</evidence>
<organism evidence="3 4">
    <name type="scientific">Dentiscutata erythropus</name>
    <dbReference type="NCBI Taxonomy" id="1348616"/>
    <lineage>
        <taxon>Eukaryota</taxon>
        <taxon>Fungi</taxon>
        <taxon>Fungi incertae sedis</taxon>
        <taxon>Mucoromycota</taxon>
        <taxon>Glomeromycotina</taxon>
        <taxon>Glomeromycetes</taxon>
        <taxon>Diversisporales</taxon>
        <taxon>Gigasporaceae</taxon>
        <taxon>Dentiscutata</taxon>
    </lineage>
</organism>
<comment type="caution">
    <text evidence="3">The sequence shown here is derived from an EMBL/GenBank/DDBJ whole genome shotgun (WGS) entry which is preliminary data.</text>
</comment>
<dbReference type="InterPro" id="IPR011009">
    <property type="entry name" value="Kinase-like_dom_sf"/>
</dbReference>
<dbReference type="InterPro" id="IPR000719">
    <property type="entry name" value="Prot_kinase_dom"/>
</dbReference>
<dbReference type="InterPro" id="IPR017441">
    <property type="entry name" value="Protein_kinase_ATP_BS"/>
</dbReference>
<accession>A0A9N9BR62</accession>
<evidence type="ECO:0000313" key="4">
    <source>
        <dbReference type="Proteomes" id="UP000789405"/>
    </source>
</evidence>
<keyword evidence="1" id="KW-0547">Nucleotide-binding</keyword>
<dbReference type="PROSITE" id="PS00107">
    <property type="entry name" value="PROTEIN_KINASE_ATP"/>
    <property type="match status" value="1"/>
</dbReference>
<dbReference type="AlphaFoldDB" id="A0A9N9BR62"/>
<dbReference type="Gene3D" id="3.30.200.20">
    <property type="entry name" value="Phosphorylase Kinase, domain 1"/>
    <property type="match status" value="1"/>
</dbReference>
<keyword evidence="1" id="KW-0067">ATP-binding</keyword>
<feature type="domain" description="Protein kinase" evidence="2">
    <location>
        <begin position="95"/>
        <end position="143"/>
    </location>
</feature>
<name>A0A9N9BR62_9GLOM</name>
<dbReference type="GO" id="GO:0005524">
    <property type="term" value="F:ATP binding"/>
    <property type="evidence" value="ECO:0007669"/>
    <property type="project" value="UniProtKB-UniRule"/>
</dbReference>
<sequence length="143" mass="16106">MFVLQFANGGDLRSHLKAKHEEGHYKILWTELIGIAKAKSSEGVNNTVSSTLLNTISNSNKHEKIQITTFKDDGNSSTEQVIMSTGANIYNYEEFDFIEKIGEGGFGQVEKAYWKNKDKPVALKSLKVKMHSSKNIIKELIRE</sequence>
<reference evidence="3" key="1">
    <citation type="submission" date="2021-06" db="EMBL/GenBank/DDBJ databases">
        <authorList>
            <person name="Kallberg Y."/>
            <person name="Tangrot J."/>
            <person name="Rosling A."/>
        </authorList>
    </citation>
    <scope>NUCLEOTIDE SEQUENCE</scope>
    <source>
        <strain evidence="3">MA453B</strain>
    </source>
</reference>
<gene>
    <name evidence="3" type="ORF">DERYTH_LOCUS6411</name>
</gene>